<evidence type="ECO:0000259" key="8">
    <source>
        <dbReference type="Pfam" id="PF17390"/>
    </source>
</evidence>
<dbReference type="EMBL" id="JACXAF010000005">
    <property type="protein sequence ID" value="MBD1388767.1"/>
    <property type="molecule type" value="Genomic_DNA"/>
</dbReference>
<dbReference type="Gene3D" id="2.60.120.260">
    <property type="entry name" value="Galactose-binding domain-like"/>
    <property type="match status" value="2"/>
</dbReference>
<dbReference type="RefSeq" id="WP_191143879.1">
    <property type="nucleotide sequence ID" value="NZ_JACXAF010000005.1"/>
</dbReference>
<name>A0A8J6QHV6_9GAMM</name>
<dbReference type="Gene3D" id="1.50.10.10">
    <property type="match status" value="1"/>
</dbReference>
<dbReference type="InterPro" id="IPR016007">
    <property type="entry name" value="Alpha_rhamnosid"/>
</dbReference>
<dbReference type="PIRSF" id="PIRSF010631">
    <property type="entry name" value="A-rhamnsds"/>
    <property type="match status" value="1"/>
</dbReference>
<reference evidence="9" key="1">
    <citation type="submission" date="2020-09" db="EMBL/GenBank/DDBJ databases">
        <title>A novel bacterium of genus Neiella, isolated from South China Sea.</title>
        <authorList>
            <person name="Huang H."/>
            <person name="Mo K."/>
            <person name="Hu Y."/>
        </authorList>
    </citation>
    <scope>NUCLEOTIDE SEQUENCE</scope>
    <source>
        <strain evidence="9">HB171785</strain>
    </source>
</reference>
<gene>
    <name evidence="9" type="ORF">IC617_04950</name>
</gene>
<dbReference type="Pfam" id="PF17389">
    <property type="entry name" value="Bac_rhamnosid6H"/>
    <property type="match status" value="1"/>
</dbReference>
<dbReference type="InterPro" id="IPR008902">
    <property type="entry name" value="Rhamnosid_concanavalin"/>
</dbReference>
<dbReference type="InterPro" id="IPR013783">
    <property type="entry name" value="Ig-like_fold"/>
</dbReference>
<keyword evidence="3 9" id="KW-0378">Hydrolase</keyword>
<dbReference type="Pfam" id="PF08531">
    <property type="entry name" value="Bac_rhamnosid_N"/>
    <property type="match status" value="1"/>
</dbReference>
<evidence type="ECO:0000259" key="5">
    <source>
        <dbReference type="Pfam" id="PF05592"/>
    </source>
</evidence>
<dbReference type="InterPro" id="IPR013737">
    <property type="entry name" value="Bac_rhamnosid_N"/>
</dbReference>
<evidence type="ECO:0000256" key="4">
    <source>
        <dbReference type="SAM" id="SignalP"/>
    </source>
</evidence>
<dbReference type="InterPro" id="IPR012341">
    <property type="entry name" value="6hp_glycosidase-like_sf"/>
</dbReference>
<evidence type="ECO:0000259" key="7">
    <source>
        <dbReference type="Pfam" id="PF17389"/>
    </source>
</evidence>
<dbReference type="Gene3D" id="2.60.420.10">
    <property type="entry name" value="Maltose phosphorylase, domain 3"/>
    <property type="match status" value="1"/>
</dbReference>
<keyword evidence="4" id="KW-0732">Signal</keyword>
<feature type="domain" description="Alpha-L-rhamnosidase concanavalin-like" evidence="5">
    <location>
        <begin position="375"/>
        <end position="471"/>
    </location>
</feature>
<comment type="caution">
    <text evidence="9">The sequence shown here is derived from an EMBL/GenBank/DDBJ whole genome shotgun (WGS) entry which is preliminary data.</text>
</comment>
<dbReference type="GO" id="GO:0005975">
    <property type="term" value="P:carbohydrate metabolic process"/>
    <property type="evidence" value="ECO:0007669"/>
    <property type="project" value="InterPro"/>
</dbReference>
<proteinExistence type="predicted"/>
<evidence type="ECO:0000313" key="9">
    <source>
        <dbReference type="EMBL" id="MBD1388767.1"/>
    </source>
</evidence>
<dbReference type="PANTHER" id="PTHR33307">
    <property type="entry name" value="ALPHA-RHAMNOSIDASE (EUROFUNG)"/>
    <property type="match status" value="1"/>
</dbReference>
<dbReference type="Gene3D" id="2.60.40.10">
    <property type="entry name" value="Immunoglobulins"/>
    <property type="match status" value="1"/>
</dbReference>
<keyword evidence="10" id="KW-1185">Reference proteome</keyword>
<evidence type="ECO:0000256" key="1">
    <source>
        <dbReference type="ARBA" id="ARBA00001445"/>
    </source>
</evidence>
<dbReference type="EC" id="3.2.1.40" evidence="2"/>
<dbReference type="PANTHER" id="PTHR33307:SF6">
    <property type="entry name" value="ALPHA-RHAMNOSIDASE (EUROFUNG)-RELATED"/>
    <property type="match status" value="1"/>
</dbReference>
<feature type="chain" id="PRO_5035212446" description="alpha-L-rhamnosidase" evidence="4">
    <location>
        <begin position="26"/>
        <end position="947"/>
    </location>
</feature>
<comment type="catalytic activity">
    <reaction evidence="1">
        <text>Hydrolysis of terminal non-reducing alpha-L-rhamnose residues in alpha-L-rhamnosides.</text>
        <dbReference type="EC" id="3.2.1.40"/>
    </reaction>
</comment>
<evidence type="ECO:0000313" key="10">
    <source>
        <dbReference type="Proteomes" id="UP000638014"/>
    </source>
</evidence>
<organism evidence="9 10">
    <name type="scientific">Neiella litorisoli</name>
    <dbReference type="NCBI Taxonomy" id="2771431"/>
    <lineage>
        <taxon>Bacteria</taxon>
        <taxon>Pseudomonadati</taxon>
        <taxon>Pseudomonadota</taxon>
        <taxon>Gammaproteobacteria</taxon>
        <taxon>Alteromonadales</taxon>
        <taxon>Echinimonadaceae</taxon>
        <taxon>Neiella</taxon>
    </lineage>
</organism>
<feature type="domain" description="Alpha-L-rhamnosidase six-hairpin glycosidase" evidence="7">
    <location>
        <begin position="479"/>
        <end position="819"/>
    </location>
</feature>
<dbReference type="Pfam" id="PF17390">
    <property type="entry name" value="Bac_rhamnosid_C"/>
    <property type="match status" value="1"/>
</dbReference>
<feature type="signal peptide" evidence="4">
    <location>
        <begin position="1"/>
        <end position="25"/>
    </location>
</feature>
<dbReference type="InterPro" id="IPR008928">
    <property type="entry name" value="6-hairpin_glycosidase_sf"/>
</dbReference>
<dbReference type="InterPro" id="IPR035396">
    <property type="entry name" value="Bac_rhamnosid6H"/>
</dbReference>
<dbReference type="Proteomes" id="UP000638014">
    <property type="component" value="Unassembled WGS sequence"/>
</dbReference>
<dbReference type="InterPro" id="IPR035398">
    <property type="entry name" value="Bac_rhamnosid_C"/>
</dbReference>
<dbReference type="AlphaFoldDB" id="A0A8J6QHV6"/>
<accession>A0A8J6QHV6</accession>
<feature type="domain" description="Alpha-L-rhamnosidase C-terminal" evidence="8">
    <location>
        <begin position="822"/>
        <end position="887"/>
    </location>
</feature>
<dbReference type="Pfam" id="PF05592">
    <property type="entry name" value="Bac_rhamnosid"/>
    <property type="match status" value="1"/>
</dbReference>
<dbReference type="GO" id="GO:0030596">
    <property type="term" value="F:alpha-L-rhamnosidase activity"/>
    <property type="evidence" value="ECO:0007669"/>
    <property type="project" value="UniProtKB-EC"/>
</dbReference>
<protein>
    <recommendedName>
        <fullName evidence="2">alpha-L-rhamnosidase</fullName>
        <ecNumber evidence="2">3.2.1.40</ecNumber>
    </recommendedName>
</protein>
<dbReference type="PROSITE" id="PS51257">
    <property type="entry name" value="PROKAR_LIPOPROTEIN"/>
    <property type="match status" value="1"/>
</dbReference>
<feature type="domain" description="Bacterial alpha-L-rhamnosidase N-terminal" evidence="6">
    <location>
        <begin position="186"/>
        <end position="354"/>
    </location>
</feature>
<sequence length="947" mass="106588">MQNYLKRLTLLATMLLIQSCSLFSAGESATGATPAPQALTINQGFVNPIGFYDAAPNFSWQLPTSTTVKAQSKYQIVVASKPSLLPLQADLWDSNIVSSSQTTFVTYQGQPLNSRQQVYWQVRYWDQQGKASDWSEIGQFELGLLSNQDWQAKWIEIDSQQPIELNRYKTPIHIPQYLRTEFSSAKEIAQARLYITAKGVFEAYINGKRVGDDVLTPGYTPYKKRIETLTYDVTDTLETGQNAIGISLAEGWYAGRFGPKRHWHKKLELTPKVLAQLEIEYTDGSQQIVLSDEQWQASQNGPIRTSGLYDGERYDANYELTDSSGAWHQAGYQATDWLPVKTSPLDADILLQPKRHFTSKNKQQLPAISVHQVAGKTVFDLGQNMVGVPLIKVPMRKGETLNLRFAEGINPDGSLYTKNLGSAKQLDFYTAKQDGIIEWQPTFTFHGFRYVELSGFDASQTPDTSWVTGMVQYTDFELTGTFNTSNQQLNQLQSNIEWGLKGNFLDIPTDCPQRSERLGWTGDALAFANTSLYIADSHAFWAAWLQSLREEQFDNHGVPVVVPNEVGEIVQAGWSDAAVTIPWDVYWRTGDRQILAENYDMMRRWIVYHQSQLKDGISQMWTVGDWLQPYSKRKDSRRGETDHNLISTAFYARSLDLLARSAKVLGKEQDWQKYQQLFLEAKQTFQQHFFSPQGRLKVGEQTQTAYLLAIGFDLLDEATTTKAVPHLLAQFDAAGGHLRTGFLGTPLIAPVLDKVDRVDLAYELVFKQSYPSWLYSVSQGATTMWERWDGYTHDNGYAKKAGSLNHYAYGAIGQWLYDRMVGISPLTAGYQSIRIAPQITEHLDFAEGSYQSKHGLIGSKWQRNDTGLIMEIVIPPNTSAVVEIPKLMLAQLADSAQRKQISLGEQIEVNGLSLADALKRDDMSLLNTTAATTSIQVGPGQYRIQVK</sequence>
<evidence type="ECO:0000259" key="6">
    <source>
        <dbReference type="Pfam" id="PF08531"/>
    </source>
</evidence>
<evidence type="ECO:0000256" key="3">
    <source>
        <dbReference type="ARBA" id="ARBA00022801"/>
    </source>
</evidence>
<dbReference type="Pfam" id="PF25788">
    <property type="entry name" value="Ig_Rha78A_N"/>
    <property type="match status" value="1"/>
</dbReference>
<evidence type="ECO:0000256" key="2">
    <source>
        <dbReference type="ARBA" id="ARBA00012652"/>
    </source>
</evidence>
<dbReference type="SUPFAM" id="SSF48208">
    <property type="entry name" value="Six-hairpin glycosidases"/>
    <property type="match status" value="1"/>
</dbReference>